<dbReference type="EMBL" id="DQ491002">
    <property type="protein sequence ID" value="ABT14614.1"/>
    <property type="molecule type" value="Genomic_DNA"/>
</dbReference>
<evidence type="ECO:0000313" key="2">
    <source>
        <dbReference type="EMBL" id="ABT14614.1"/>
    </source>
</evidence>
<reference evidence="2 3" key="1">
    <citation type="journal article" date="2007" name="Virology">
        <title>Sequence and annotation of the 369-kb NY-2A and the 345-kb AR158 viruses that infect Chlorella NC64A.</title>
        <authorList>
            <person name="Fitzgerald L.A."/>
            <person name="Graves M.V."/>
            <person name="Li X."/>
            <person name="Feldblyum T."/>
            <person name="Nierman W.C."/>
            <person name="Van Etten J.L."/>
        </authorList>
    </citation>
    <scope>NUCLEOTIDE SEQUENCE [LARGE SCALE GENOMIC DNA]</scope>
    <source>
        <strain evidence="2 3">NY-2A</strain>
    </source>
</reference>
<evidence type="ECO:0000313" key="3">
    <source>
        <dbReference type="Proteomes" id="UP000202419"/>
    </source>
</evidence>
<dbReference type="RefSeq" id="YP_001497411.1">
    <property type="nucleotide sequence ID" value="NC_009898.1"/>
</dbReference>
<proteinExistence type="predicted"/>
<dbReference type="GeneID" id="5659109"/>
<evidence type="ECO:0000256" key="1">
    <source>
        <dbReference type="SAM" id="Phobius"/>
    </source>
</evidence>
<keyword evidence="1" id="KW-0472">Membrane</keyword>
<feature type="transmembrane region" description="Helical" evidence="1">
    <location>
        <begin position="6"/>
        <end position="24"/>
    </location>
</feature>
<gene>
    <name evidence="2" type="primary">B215R</name>
    <name evidence="2" type="ORF">NY2A_B215R</name>
</gene>
<name>A7IW90_PBCVN</name>
<keyword evidence="1" id="KW-0812">Transmembrane</keyword>
<protein>
    <submittedName>
        <fullName evidence="2">Uncharacterized protein B215R</fullName>
    </submittedName>
</protein>
<dbReference type="Proteomes" id="UP000202419">
    <property type="component" value="Segment"/>
</dbReference>
<dbReference type="KEGG" id="vg:5659109"/>
<keyword evidence="3" id="KW-1185">Reference proteome</keyword>
<sequence>MLFESTAIRVIVGIIILFLGFLLMKFFSADKEESITEYAAPVNRKKPTILKNSKGILKKLQQSPPPKKTVSWAPSPVDAHISEYGEWTTNRNPPNFVTNVSNGFPENDEGASDAPLTKWSATNAQKMFNPTIPDVSMTDEYSSLGMNLPTVGYDNVFDGELGVSLDN</sequence>
<dbReference type="OrthoDB" id="15004at10239"/>
<accession>A7IW90</accession>
<organismHost>
    <name type="scientific">Chlorella</name>
    <dbReference type="NCBI Taxonomy" id="3071"/>
</organismHost>
<organism evidence="2 3">
    <name type="scientific">Paramecium bursaria Chlorella virus NY2A</name>
    <name type="common">PBCV-NY2A</name>
    <dbReference type="NCBI Taxonomy" id="46021"/>
    <lineage>
        <taxon>Viruses</taxon>
        <taxon>Varidnaviria</taxon>
        <taxon>Bamfordvirae</taxon>
        <taxon>Nucleocytoviricota</taxon>
        <taxon>Megaviricetes</taxon>
        <taxon>Algavirales</taxon>
        <taxon>Phycodnaviridae</taxon>
        <taxon>Chlorovirus</taxon>
        <taxon>Chlorovirus americanus</taxon>
    </lineage>
</organism>
<keyword evidence="1" id="KW-1133">Transmembrane helix</keyword>